<feature type="compositionally biased region" description="Polar residues" evidence="5">
    <location>
        <begin position="138"/>
        <end position="148"/>
    </location>
</feature>
<feature type="region of interest" description="Disordered" evidence="5">
    <location>
        <begin position="994"/>
        <end position="1047"/>
    </location>
</feature>
<organism evidence="7 8">
    <name type="scientific">Trichocladium antarcticum</name>
    <dbReference type="NCBI Taxonomy" id="1450529"/>
    <lineage>
        <taxon>Eukaryota</taxon>
        <taxon>Fungi</taxon>
        <taxon>Dikarya</taxon>
        <taxon>Ascomycota</taxon>
        <taxon>Pezizomycotina</taxon>
        <taxon>Sordariomycetes</taxon>
        <taxon>Sordariomycetidae</taxon>
        <taxon>Sordariales</taxon>
        <taxon>Chaetomiaceae</taxon>
        <taxon>Trichocladium</taxon>
    </lineage>
</organism>
<evidence type="ECO:0000313" key="8">
    <source>
        <dbReference type="Proteomes" id="UP001304895"/>
    </source>
</evidence>
<feature type="compositionally biased region" description="Low complexity" evidence="5">
    <location>
        <begin position="746"/>
        <end position="773"/>
    </location>
</feature>
<reference evidence="7" key="1">
    <citation type="journal article" date="2023" name="Mol. Phylogenet. Evol.">
        <title>Genome-scale phylogeny and comparative genomics of the fungal order Sordariales.</title>
        <authorList>
            <person name="Hensen N."/>
            <person name="Bonometti L."/>
            <person name="Westerberg I."/>
            <person name="Brannstrom I.O."/>
            <person name="Guillou S."/>
            <person name="Cros-Aarteil S."/>
            <person name="Calhoun S."/>
            <person name="Haridas S."/>
            <person name="Kuo A."/>
            <person name="Mondo S."/>
            <person name="Pangilinan J."/>
            <person name="Riley R."/>
            <person name="LaButti K."/>
            <person name="Andreopoulos B."/>
            <person name="Lipzen A."/>
            <person name="Chen C."/>
            <person name="Yan M."/>
            <person name="Daum C."/>
            <person name="Ng V."/>
            <person name="Clum A."/>
            <person name="Steindorff A."/>
            <person name="Ohm R.A."/>
            <person name="Martin F."/>
            <person name="Silar P."/>
            <person name="Natvig D.O."/>
            <person name="Lalanne C."/>
            <person name="Gautier V."/>
            <person name="Ament-Velasquez S.L."/>
            <person name="Kruys A."/>
            <person name="Hutchinson M.I."/>
            <person name="Powell A.J."/>
            <person name="Barry K."/>
            <person name="Miller A.N."/>
            <person name="Grigoriev I.V."/>
            <person name="Debuchy R."/>
            <person name="Gladieux P."/>
            <person name="Hiltunen Thoren M."/>
            <person name="Johannesson H."/>
        </authorList>
    </citation>
    <scope>NUCLEOTIDE SEQUENCE</scope>
    <source>
        <strain evidence="7">CBS 123565</strain>
    </source>
</reference>
<dbReference type="SUPFAM" id="SSF90229">
    <property type="entry name" value="CCCH zinc finger"/>
    <property type="match status" value="1"/>
</dbReference>
<keyword evidence="1 4" id="KW-0479">Metal-binding</keyword>
<feature type="compositionally biased region" description="Basic and acidic residues" evidence="5">
    <location>
        <begin position="967"/>
        <end position="978"/>
    </location>
</feature>
<evidence type="ECO:0000256" key="3">
    <source>
        <dbReference type="ARBA" id="ARBA00022833"/>
    </source>
</evidence>
<feature type="compositionally biased region" description="Polar residues" evidence="5">
    <location>
        <begin position="816"/>
        <end position="840"/>
    </location>
</feature>
<feature type="compositionally biased region" description="Gly residues" evidence="5">
    <location>
        <begin position="1545"/>
        <end position="1567"/>
    </location>
</feature>
<dbReference type="Proteomes" id="UP001304895">
    <property type="component" value="Unassembled WGS sequence"/>
</dbReference>
<name>A0AAN6UTA6_9PEZI</name>
<keyword evidence="2 4" id="KW-0863">Zinc-finger</keyword>
<feature type="region of interest" description="Disordered" evidence="5">
    <location>
        <begin position="1491"/>
        <end position="1579"/>
    </location>
</feature>
<comment type="caution">
    <text evidence="7">The sequence shown here is derived from an EMBL/GenBank/DDBJ whole genome shotgun (WGS) entry which is preliminary data.</text>
</comment>
<evidence type="ECO:0000256" key="5">
    <source>
        <dbReference type="SAM" id="MobiDB-lite"/>
    </source>
</evidence>
<evidence type="ECO:0000313" key="7">
    <source>
        <dbReference type="EMBL" id="KAK4138813.1"/>
    </source>
</evidence>
<proteinExistence type="predicted"/>
<feature type="compositionally biased region" description="Low complexity" evidence="5">
    <location>
        <begin position="192"/>
        <end position="216"/>
    </location>
</feature>
<feature type="domain" description="C3H1-type" evidence="6">
    <location>
        <begin position="1585"/>
        <end position="1610"/>
    </location>
</feature>
<gene>
    <name evidence="7" type="ORF">BT67DRAFT_23274</name>
</gene>
<evidence type="ECO:0000256" key="1">
    <source>
        <dbReference type="ARBA" id="ARBA00022723"/>
    </source>
</evidence>
<keyword evidence="3 4" id="KW-0862">Zinc</keyword>
<feature type="compositionally biased region" description="Pro residues" evidence="5">
    <location>
        <begin position="1104"/>
        <end position="1115"/>
    </location>
</feature>
<dbReference type="GO" id="GO:0008270">
    <property type="term" value="F:zinc ion binding"/>
    <property type="evidence" value="ECO:0007669"/>
    <property type="project" value="UniProtKB-KW"/>
</dbReference>
<feature type="region of interest" description="Disordered" evidence="5">
    <location>
        <begin position="138"/>
        <end position="324"/>
    </location>
</feature>
<feature type="region of interest" description="Disordered" evidence="5">
    <location>
        <begin position="704"/>
        <end position="978"/>
    </location>
</feature>
<feature type="compositionally biased region" description="Low complexity" evidence="5">
    <location>
        <begin position="314"/>
        <end position="324"/>
    </location>
</feature>
<evidence type="ECO:0000256" key="4">
    <source>
        <dbReference type="PROSITE-ProRule" id="PRU00723"/>
    </source>
</evidence>
<feature type="compositionally biased region" description="Basic and acidic residues" evidence="5">
    <location>
        <begin position="994"/>
        <end position="1005"/>
    </location>
</feature>
<dbReference type="EMBL" id="MU853401">
    <property type="protein sequence ID" value="KAK4138813.1"/>
    <property type="molecule type" value="Genomic_DNA"/>
</dbReference>
<accession>A0AAN6UTA6</accession>
<feature type="compositionally biased region" description="Low complexity" evidence="5">
    <location>
        <begin position="250"/>
        <end position="303"/>
    </location>
</feature>
<dbReference type="PROSITE" id="PS50103">
    <property type="entry name" value="ZF_C3H1"/>
    <property type="match status" value="1"/>
</dbReference>
<feature type="zinc finger region" description="C3H1-type" evidence="4">
    <location>
        <begin position="1585"/>
        <end position="1610"/>
    </location>
</feature>
<dbReference type="InterPro" id="IPR036855">
    <property type="entry name" value="Znf_CCCH_sf"/>
</dbReference>
<keyword evidence="8" id="KW-1185">Reference proteome</keyword>
<reference evidence="7" key="2">
    <citation type="submission" date="2023-05" db="EMBL/GenBank/DDBJ databases">
        <authorList>
            <consortium name="Lawrence Berkeley National Laboratory"/>
            <person name="Steindorff A."/>
            <person name="Hensen N."/>
            <person name="Bonometti L."/>
            <person name="Westerberg I."/>
            <person name="Brannstrom I.O."/>
            <person name="Guillou S."/>
            <person name="Cros-Aarteil S."/>
            <person name="Calhoun S."/>
            <person name="Haridas S."/>
            <person name="Kuo A."/>
            <person name="Mondo S."/>
            <person name="Pangilinan J."/>
            <person name="Riley R."/>
            <person name="Labutti K."/>
            <person name="Andreopoulos B."/>
            <person name="Lipzen A."/>
            <person name="Chen C."/>
            <person name="Yanf M."/>
            <person name="Daum C."/>
            <person name="Ng V."/>
            <person name="Clum A."/>
            <person name="Ohm R."/>
            <person name="Martin F."/>
            <person name="Silar P."/>
            <person name="Natvig D."/>
            <person name="Lalanne C."/>
            <person name="Gautier V."/>
            <person name="Ament-Velasquez S.L."/>
            <person name="Kruys A."/>
            <person name="Hutchinson M.I."/>
            <person name="Powell A.J."/>
            <person name="Barry K."/>
            <person name="Miller A.N."/>
            <person name="Grigoriev I.V."/>
            <person name="Debuchy R."/>
            <person name="Gladieux P."/>
            <person name="Thoren M.H."/>
            <person name="Johannesson H."/>
        </authorList>
    </citation>
    <scope>NUCLEOTIDE SEQUENCE</scope>
    <source>
        <strain evidence="7">CBS 123565</strain>
    </source>
</reference>
<feature type="region of interest" description="Disordered" evidence="5">
    <location>
        <begin position="1187"/>
        <end position="1253"/>
    </location>
</feature>
<feature type="compositionally biased region" description="Basic and acidic residues" evidence="5">
    <location>
        <begin position="1525"/>
        <end position="1539"/>
    </location>
</feature>
<sequence>MDQSHGDGTGAWEAGNFATEGWDHHFNGPGLAFDQGGSADNGYPNPNADFLASGSINPQLSGTGLQTGLYRQFGYPYNQGDVWPDHAPPAAAQYGQDSSLHHHQGYYADQRHPSDPNQTVDGRFALNIQQGNEFSAQLNNPTNQQATTHHGFGNDVANGRSSASDSYPQAALPQWQGQVPAGYGSGHQYENPLASSQAPSISAPASAGSPSPFFASHGPAIPTYQPEVHQQTPAGARPAHPQFAAPVGGQAQQSRSAIPQQQQGSVTSTPPAAGQPAAQSATQNVAPRQPPAQNAHQQAQQPASFHTAPHQVSQQAPQQAQPIAGQAGFIQQPISQPQPAHQVRASPEQNYAFGMKRGSTSEFQPGPVVAKKAKVTGPAAFSSVSQSAPLQPERVSGHICTINHEDAAVVAEALRRPGATWIGVSNLVIGPAPVKLQKGTPTKRYVLLSTKGGKDPLFPKLWRGWTPAESLGNHADAYQKATSDPDRQRADIRLELEMKRGQTEIPVDWWKKVLKDRLGKEPKKPNEPAEPGQTTIQAGEALRIHPSHAANPRVASDAFTDFYWLLHSKASAVKAAFQSPASKTKGRTQAGEATESDLAAAKEQLERAIEEGLRVGSSSVLAKLGGKNVLPAIFRNVLIRLINSGETNSSLAKAILRLYTRFANVDQEQLETWNMDKIRDRLKTQGDAEVKALIGLVYQIAEENSGDGSHSESDSTAAGSGGRAKKATRPQTLSKQAKPASDLKKPATGPSTSKPSTSTTNSKKISTTLSSKTMAPGVAANKLGAKTPQRMLSTTAGTKRSREEDVAGGDARSSKKPANNSGTSTAASNGIVKPTSSAAKPSTGAHAKASTTSGPAASQAKPRSGLLLPGKARPISKPVARPDFAQKGAAKPEPALKTQPTKVDTSRLPSAKAQAAKAQSSDAGKQSSSGKSFLSTLMDEIHEPKKASKPEVPVKAVTPPDPNETPQQRERRLRKEERRALGLKVTFRSGDRLTEIREFTRHPDEMAEGNTARSAKTDGRDKNNEEGQMMKRLHGGKGIKSQEINDREWEELTPINFATSIPQEKREQTYVTRGGLKPFETDEQKLIKERELNELMAIYHNPADIPPNPRSPPYEPSFSGSSGTAAGIHLSPATPGYDEMMQRNRECRQWGPYHASRAAQSRLDTKARPDYADFTKALHSISSIADSYGGRAAHQPEAPSQQPVQDPRTWFEPAAAARRDQQTFELLTSGRAKQWKDRGPHTTACSTAERRDTYADPKVQRALESIQAVVASLRVSQPDQAAQTTPAPQSMQHEVAQPAFTAEQGAQTAAPDYSAAWAQYYAAQQQQQQQAWYGQHQNPYAQAANPYAQPQAVQAAAQPEQQTTDLAGILAALGNQQAAAAAAAAAAAQPQHPSTADPNSQIQALMAALAAGGTSQGQPAAATAAAATAAATGAQATDPQSAQYLLDVMKWATAAQQNQGGGAQPLPATAAAAAAVTYPYGQTQAQGYGDTGYGGQGYNQPPTQERDAYGPAQAYSGGGGAQDSYGRDRDSRDRGDYQHHKSASKGGGGRNNSGGGGGGGGGGGSGSGSSNDNVPEHLRGINRSLIGTKQCSFWAKGQCAKGDKCTFRHD</sequence>
<feature type="compositionally biased region" description="Basic and acidic residues" evidence="5">
    <location>
        <begin position="939"/>
        <end position="949"/>
    </location>
</feature>
<feature type="compositionally biased region" description="Low complexity" evidence="5">
    <location>
        <begin position="910"/>
        <end position="932"/>
    </location>
</feature>
<feature type="region of interest" description="Disordered" evidence="5">
    <location>
        <begin position="1101"/>
        <end position="1143"/>
    </location>
</feature>
<protein>
    <recommendedName>
        <fullName evidence="6">C3H1-type domain-containing protein</fullName>
    </recommendedName>
</protein>
<evidence type="ECO:0000259" key="6">
    <source>
        <dbReference type="PROSITE" id="PS50103"/>
    </source>
</evidence>
<dbReference type="InterPro" id="IPR000571">
    <property type="entry name" value="Znf_CCCH"/>
</dbReference>
<evidence type="ECO:0000256" key="2">
    <source>
        <dbReference type="ARBA" id="ARBA00022771"/>
    </source>
</evidence>
<feature type="compositionally biased region" description="Basic and acidic residues" evidence="5">
    <location>
        <begin position="1015"/>
        <end position="1029"/>
    </location>
</feature>